<proteinExistence type="predicted"/>
<evidence type="ECO:0000313" key="1">
    <source>
        <dbReference type="EMBL" id="KAJ2795389.1"/>
    </source>
</evidence>
<gene>
    <name evidence="1" type="ORF">H4R21_005129</name>
</gene>
<accession>A0ACC1KU52</accession>
<protein>
    <submittedName>
        <fullName evidence="1">Uncharacterized protein</fullName>
    </submittedName>
</protein>
<organism evidence="1 2">
    <name type="scientific">Coemansia helicoidea</name>
    <dbReference type="NCBI Taxonomy" id="1286919"/>
    <lineage>
        <taxon>Eukaryota</taxon>
        <taxon>Fungi</taxon>
        <taxon>Fungi incertae sedis</taxon>
        <taxon>Zoopagomycota</taxon>
        <taxon>Kickxellomycotina</taxon>
        <taxon>Kickxellomycetes</taxon>
        <taxon>Kickxellales</taxon>
        <taxon>Kickxellaceae</taxon>
        <taxon>Coemansia</taxon>
    </lineage>
</organism>
<reference evidence="1" key="1">
    <citation type="submission" date="2022-07" db="EMBL/GenBank/DDBJ databases">
        <title>Phylogenomic reconstructions and comparative analyses of Kickxellomycotina fungi.</title>
        <authorList>
            <person name="Reynolds N.K."/>
            <person name="Stajich J.E."/>
            <person name="Barry K."/>
            <person name="Grigoriev I.V."/>
            <person name="Crous P."/>
            <person name="Smith M.E."/>
        </authorList>
    </citation>
    <scope>NUCLEOTIDE SEQUENCE</scope>
    <source>
        <strain evidence="1">BCRC 34780</strain>
    </source>
</reference>
<evidence type="ECO:0000313" key="2">
    <source>
        <dbReference type="Proteomes" id="UP001140087"/>
    </source>
</evidence>
<dbReference type="EMBL" id="JANBUN010002183">
    <property type="protein sequence ID" value="KAJ2795389.1"/>
    <property type="molecule type" value="Genomic_DNA"/>
</dbReference>
<comment type="caution">
    <text evidence="1">The sequence shown here is derived from an EMBL/GenBank/DDBJ whole genome shotgun (WGS) entry which is preliminary data.</text>
</comment>
<keyword evidence="2" id="KW-1185">Reference proteome</keyword>
<name>A0ACC1KU52_9FUNG</name>
<sequence length="366" mass="40241">FALVTFGVVLINKCIAREDQVDSAGELAVRRTASVALGVLAGMAATLYVWPFEARVRVRHALSWWLLTASRLYEQLWRVLWQSYPTPAQELVAGDSAAIIVLGGDEGQRPDTVRDYLDSELHMQGALLEIRELLSDTLNEPRLKGRFPMESYQRILNACQRVLDTMAAARWVMLPVSAADPSLPLDECECNALAVPTTCAAGVEERPLLDMYMGDASRTPSGSTATPSSPESGNDASALRLIRQHVEQDLLQRTAAERTHRDALVSLTMYVLASALVLKSPLPAMLPPVEAAQQQVARAMRCVLDAPAEPDSSEAGLAQVQASVGRIRYVFYYTQVMLGRQIVHELAIIEAVMRELYGSTHPQWSV</sequence>
<feature type="non-terminal residue" evidence="1">
    <location>
        <position position="1"/>
    </location>
</feature>
<dbReference type="Proteomes" id="UP001140087">
    <property type="component" value="Unassembled WGS sequence"/>
</dbReference>